<accession>A0A8J3BA53</accession>
<dbReference type="AlphaFoldDB" id="A0A8J3BA53"/>
<proteinExistence type="predicted"/>
<dbReference type="EMBL" id="BMQB01000011">
    <property type="protein sequence ID" value="GGK06896.1"/>
    <property type="molecule type" value="Genomic_DNA"/>
</dbReference>
<name>A0A8J3BA53_9ACTN</name>
<evidence type="ECO:0000313" key="2">
    <source>
        <dbReference type="Proteomes" id="UP000649739"/>
    </source>
</evidence>
<dbReference type="Proteomes" id="UP000649739">
    <property type="component" value="Unassembled WGS sequence"/>
</dbReference>
<organism evidence="1 2">
    <name type="scientific">Pilimelia anulata</name>
    <dbReference type="NCBI Taxonomy" id="53371"/>
    <lineage>
        <taxon>Bacteria</taxon>
        <taxon>Bacillati</taxon>
        <taxon>Actinomycetota</taxon>
        <taxon>Actinomycetes</taxon>
        <taxon>Micromonosporales</taxon>
        <taxon>Micromonosporaceae</taxon>
        <taxon>Pilimelia</taxon>
    </lineage>
</organism>
<reference evidence="1" key="2">
    <citation type="submission" date="2020-09" db="EMBL/GenBank/DDBJ databases">
        <authorList>
            <person name="Sun Q."/>
            <person name="Ohkuma M."/>
        </authorList>
    </citation>
    <scope>NUCLEOTIDE SEQUENCE</scope>
    <source>
        <strain evidence="1">JCM 3090</strain>
    </source>
</reference>
<keyword evidence="2" id="KW-1185">Reference proteome</keyword>
<evidence type="ECO:0000313" key="1">
    <source>
        <dbReference type="EMBL" id="GGK06896.1"/>
    </source>
</evidence>
<reference evidence="1" key="1">
    <citation type="journal article" date="2014" name="Int. J. Syst. Evol. Microbiol.">
        <title>Complete genome sequence of Corynebacterium casei LMG S-19264T (=DSM 44701T), isolated from a smear-ripened cheese.</title>
        <authorList>
            <consortium name="US DOE Joint Genome Institute (JGI-PGF)"/>
            <person name="Walter F."/>
            <person name="Albersmeier A."/>
            <person name="Kalinowski J."/>
            <person name="Ruckert C."/>
        </authorList>
    </citation>
    <scope>NUCLEOTIDE SEQUENCE</scope>
    <source>
        <strain evidence="1">JCM 3090</strain>
    </source>
</reference>
<protein>
    <submittedName>
        <fullName evidence="1">Uncharacterized protein</fullName>
    </submittedName>
</protein>
<gene>
    <name evidence="1" type="ORF">GCM10010123_40830</name>
</gene>
<comment type="caution">
    <text evidence="1">The sequence shown here is derived from an EMBL/GenBank/DDBJ whole genome shotgun (WGS) entry which is preliminary data.</text>
</comment>
<sequence length="75" mass="7633">MVVGGEFAVAGGQAAPVFAPVEPSFDLVTASVGGLVELRWSTTETAVALPISGLVVGLWDHRTDVLVSSMLPVGP</sequence>